<sequence>MPPWAYKKMSKDEYAWFIWILILLLLIFMLSLFMFIHSLLSYLNPSQCSEKSSRTSRREVTGRQYSIPLPQQERASFKYSCIGALVSKHAILTASPCGQNMKALYLGGKFTKIRSTSGTHMFNVQYQNYTLIESDDLQLRLLKVSVDLTEYGLEVLGLPSLNYSVVYRGSGTIMYQDEYGIKSAVVSFIHPYYCHLVYERSKHVIDFNLMICAVSDLKKSDKFCLKNAIGSPLIQNGILVGLLTASKMDSCGEIKRPLVFINIIPYLQWFETHSIRYL</sequence>
<dbReference type="SUPFAM" id="SSF50494">
    <property type="entry name" value="Trypsin-like serine proteases"/>
    <property type="match status" value="1"/>
</dbReference>
<name>A0A8K0D8K9_IGNLU</name>
<dbReference type="InterPro" id="IPR043504">
    <property type="entry name" value="Peptidase_S1_PA_chymotrypsin"/>
</dbReference>
<dbReference type="PROSITE" id="PS50240">
    <property type="entry name" value="TRYPSIN_DOM"/>
    <property type="match status" value="1"/>
</dbReference>
<feature type="domain" description="Peptidase S1" evidence="3">
    <location>
        <begin position="60"/>
        <end position="275"/>
    </location>
</feature>
<protein>
    <recommendedName>
        <fullName evidence="3">Peptidase S1 domain-containing protein</fullName>
    </recommendedName>
</protein>
<reference evidence="4" key="1">
    <citation type="submission" date="2019-08" db="EMBL/GenBank/DDBJ databases">
        <title>The genome of the North American firefly Photinus pyralis.</title>
        <authorList>
            <consortium name="Photinus pyralis genome working group"/>
            <person name="Fallon T.R."/>
            <person name="Sander Lower S.E."/>
            <person name="Weng J.-K."/>
        </authorList>
    </citation>
    <scope>NUCLEOTIDE SEQUENCE</scope>
    <source>
        <strain evidence="4">TRF0915ILg1</strain>
        <tissue evidence="4">Whole body</tissue>
    </source>
</reference>
<organism evidence="4 5">
    <name type="scientific">Ignelater luminosus</name>
    <name type="common">Cucubano</name>
    <name type="synonym">Pyrophorus luminosus</name>
    <dbReference type="NCBI Taxonomy" id="2038154"/>
    <lineage>
        <taxon>Eukaryota</taxon>
        <taxon>Metazoa</taxon>
        <taxon>Ecdysozoa</taxon>
        <taxon>Arthropoda</taxon>
        <taxon>Hexapoda</taxon>
        <taxon>Insecta</taxon>
        <taxon>Pterygota</taxon>
        <taxon>Neoptera</taxon>
        <taxon>Endopterygota</taxon>
        <taxon>Coleoptera</taxon>
        <taxon>Polyphaga</taxon>
        <taxon>Elateriformia</taxon>
        <taxon>Elateroidea</taxon>
        <taxon>Elateridae</taxon>
        <taxon>Agrypninae</taxon>
        <taxon>Pyrophorini</taxon>
        <taxon>Ignelater</taxon>
    </lineage>
</organism>
<feature type="transmembrane region" description="Helical" evidence="2">
    <location>
        <begin position="16"/>
        <end position="43"/>
    </location>
</feature>
<keyword evidence="5" id="KW-1185">Reference proteome</keyword>
<dbReference type="PANTHER" id="PTHR24271:SF50">
    <property type="match status" value="1"/>
</dbReference>
<evidence type="ECO:0000259" key="3">
    <source>
        <dbReference type="PROSITE" id="PS50240"/>
    </source>
</evidence>
<keyword evidence="2" id="KW-0812">Transmembrane</keyword>
<accession>A0A8K0D8K9</accession>
<dbReference type="GO" id="GO:0004252">
    <property type="term" value="F:serine-type endopeptidase activity"/>
    <property type="evidence" value="ECO:0007669"/>
    <property type="project" value="InterPro"/>
</dbReference>
<comment type="caution">
    <text evidence="4">The sequence shown here is derived from an EMBL/GenBank/DDBJ whole genome shotgun (WGS) entry which is preliminary data.</text>
</comment>
<evidence type="ECO:0000256" key="2">
    <source>
        <dbReference type="SAM" id="Phobius"/>
    </source>
</evidence>
<dbReference type="EMBL" id="VTPC01003589">
    <property type="protein sequence ID" value="KAF2898312.1"/>
    <property type="molecule type" value="Genomic_DNA"/>
</dbReference>
<dbReference type="Proteomes" id="UP000801492">
    <property type="component" value="Unassembled WGS sequence"/>
</dbReference>
<keyword evidence="2" id="KW-0472">Membrane</keyword>
<dbReference type="InterPro" id="IPR001254">
    <property type="entry name" value="Trypsin_dom"/>
</dbReference>
<dbReference type="PANTHER" id="PTHR24271">
    <property type="entry name" value="KALLIKREIN-RELATED"/>
    <property type="match status" value="1"/>
</dbReference>
<keyword evidence="2" id="KW-1133">Transmembrane helix</keyword>
<evidence type="ECO:0000313" key="5">
    <source>
        <dbReference type="Proteomes" id="UP000801492"/>
    </source>
</evidence>
<dbReference type="Gene3D" id="2.40.10.10">
    <property type="entry name" value="Trypsin-like serine proteases"/>
    <property type="match status" value="2"/>
</dbReference>
<dbReference type="Pfam" id="PF00089">
    <property type="entry name" value="Trypsin"/>
    <property type="match status" value="1"/>
</dbReference>
<dbReference type="GO" id="GO:0006508">
    <property type="term" value="P:proteolysis"/>
    <property type="evidence" value="ECO:0007669"/>
    <property type="project" value="InterPro"/>
</dbReference>
<keyword evidence="1" id="KW-1015">Disulfide bond</keyword>
<dbReference type="AlphaFoldDB" id="A0A8K0D8K9"/>
<evidence type="ECO:0000256" key="1">
    <source>
        <dbReference type="ARBA" id="ARBA00023157"/>
    </source>
</evidence>
<evidence type="ECO:0000313" key="4">
    <source>
        <dbReference type="EMBL" id="KAF2898312.1"/>
    </source>
</evidence>
<gene>
    <name evidence="4" type="ORF">ILUMI_07865</name>
</gene>
<dbReference type="InterPro" id="IPR009003">
    <property type="entry name" value="Peptidase_S1_PA"/>
</dbReference>
<proteinExistence type="predicted"/>